<proteinExistence type="predicted"/>
<reference evidence="1" key="2">
    <citation type="submission" date="2015-05" db="EMBL/GenBank/DDBJ databases">
        <title>Draft genome sequence of Actinomyces odontolyticus (ATCC 17982).</title>
        <authorList>
            <person name="Sudarsanam P."/>
            <person name="Ley R."/>
            <person name="Guruge J."/>
            <person name="Turnbaugh P.J."/>
            <person name="Mahowald M."/>
            <person name="Liep D."/>
            <person name="Gordon J."/>
        </authorList>
    </citation>
    <scope>NUCLEOTIDE SEQUENCE</scope>
    <source>
        <strain evidence="1">ATCC 17982</strain>
    </source>
</reference>
<name>A7BAW4_9ACTO</name>
<dbReference type="RefSeq" id="WP_003791472.1">
    <property type="nucleotide sequence ID" value="NZ_DS264586.1"/>
</dbReference>
<reference evidence="1" key="1">
    <citation type="submission" date="2007-04" db="EMBL/GenBank/DDBJ databases">
        <authorList>
            <person name="Fulton L."/>
            <person name="Clifton S."/>
            <person name="Fulton B."/>
            <person name="Xu J."/>
            <person name="Minx P."/>
            <person name="Pepin K.H."/>
            <person name="Johnson M."/>
            <person name="Thiruvilangam P."/>
            <person name="Bhonagiri V."/>
            <person name="Nash W.E."/>
            <person name="Mardis E.R."/>
            <person name="Wilson R.K."/>
        </authorList>
    </citation>
    <scope>NUCLEOTIDE SEQUENCE [LARGE SCALE GENOMIC DNA]</scope>
    <source>
        <strain evidence="1">ATCC 17982</strain>
    </source>
</reference>
<gene>
    <name evidence="1" type="ORF">ACTODO_00780</name>
</gene>
<evidence type="ECO:0008006" key="3">
    <source>
        <dbReference type="Google" id="ProtNLM"/>
    </source>
</evidence>
<accession>A7BAW4</accession>
<organism evidence="1 2">
    <name type="scientific">Schaalia dentiphila ATCC 17982</name>
    <dbReference type="NCBI Taxonomy" id="411466"/>
    <lineage>
        <taxon>Bacteria</taxon>
        <taxon>Bacillati</taxon>
        <taxon>Actinomycetota</taxon>
        <taxon>Actinomycetes</taxon>
        <taxon>Actinomycetales</taxon>
        <taxon>Actinomycetaceae</taxon>
        <taxon>Schaalia</taxon>
        <taxon>Schaalia dentiphila</taxon>
    </lineage>
</organism>
<evidence type="ECO:0000313" key="1">
    <source>
        <dbReference type="EMBL" id="EDN80338.1"/>
    </source>
</evidence>
<comment type="caution">
    <text evidence="1">The sequence shown here is derived from an EMBL/GenBank/DDBJ whole genome shotgun (WGS) entry which is preliminary data.</text>
</comment>
<dbReference type="EMBL" id="AAYI02000004">
    <property type="protein sequence ID" value="EDN80338.1"/>
    <property type="molecule type" value="Genomic_DNA"/>
</dbReference>
<dbReference type="HOGENOM" id="CLU_2327591_0_0_11"/>
<dbReference type="AlphaFoldDB" id="A7BAW4"/>
<protein>
    <recommendedName>
        <fullName evidence="3">Excreted virulence factor EspC, type VII ESX diderm</fullName>
    </recommendedName>
</protein>
<dbReference type="Proteomes" id="UP000003553">
    <property type="component" value="Unassembled WGS sequence"/>
</dbReference>
<sequence length="99" mass="10897">MSDFQMDTERVRSAADTVHQLSANMSEFKLKKASPFAVDTGDAAVGTALIYFTGMYNAHIDAAQRWLDKTSGALHDTAQATEDMDDEIAETFKSIFSKL</sequence>
<dbReference type="eggNOG" id="ENOG5031IK9">
    <property type="taxonomic scope" value="Bacteria"/>
</dbReference>
<evidence type="ECO:0000313" key="2">
    <source>
        <dbReference type="Proteomes" id="UP000003553"/>
    </source>
</evidence>
<keyword evidence="2" id="KW-1185">Reference proteome</keyword>